<feature type="compositionally biased region" description="Low complexity" evidence="4">
    <location>
        <begin position="149"/>
        <end position="169"/>
    </location>
</feature>
<dbReference type="CDD" id="cd03708">
    <property type="entry name" value="GTPBP_III"/>
    <property type="match status" value="1"/>
</dbReference>
<dbReference type="GO" id="GO:0005525">
    <property type="term" value="F:GTP binding"/>
    <property type="evidence" value="ECO:0007669"/>
    <property type="project" value="UniProtKB-KW"/>
</dbReference>
<sequence>MDKYVFLNPNEDQFLCIKNYLDIELDNGQDGQCPGLTPQEMNQSVCTAERLADSLSSHLIHLRDRWITAGSQSSATTTTHSGSGVDTTTRPSSAENSHSSPHRHTLSSSSGEGKTKGNSVNIDDGSQSKQSSNSTDDNKELSSQNISETNATDITSTISSSSGSNSSSATTGCLVKEYLLRRKTASDDFVDVRVAVVGNVDAGKSTLLGVLTHGELDNGRGLARLRLLRHKHEAESGRTSSVAHDILGFSSLGQVVNKPVHGHLNCVAVVGNVDAGKSTLLGVLTHGELDNGRGLARLRLLRHKHEAESGRTSSVAHDILGFSSLGQVVNKPVHGHLNWSEICEASAKVITFIDLAGHERYLKTTIFGMTGHAPDYVMFMVGANAGVIGMAKEHLGLALALCVPVFVVVTKIDMCPPNVLHETMNLLFRILKSPGCRKIPALISSTDDVICCATNFTSERMCPIFPVSNVNGTNLDLLKLFLNLLPSRSEPRLNELAHFQIDEIFSVQGVGTVISGTCLSGIIKLNDILLLGPDLSGQFNPISIKSIQRKRLSVNYVRGGQTASFALKKLRRNQVRKGMVLLAPELKPKACIEFIAEVLILHHPTTISVGYQAMVHAGPVRQTATILKLNSHERLRTGDKDMVVFRFIKSPEYLYTGLRLIFREGKTKAVGTVKELVPYSASIQQNPRAKLLKRYVISRTNQPMNNTGTDEIKASSNISSLPKSAEYTSTTTNTVSQPDTTELPNIPVSDLLTSDNLNASANSRPRKYHHHRTRKDIAE</sequence>
<feature type="region of interest" description="Disordered" evidence="4">
    <location>
        <begin position="702"/>
        <end position="779"/>
    </location>
</feature>
<dbReference type="FunFam" id="3.40.50.300:FF:000091">
    <property type="entry name" value="Probable GTP-binding protein 1"/>
    <property type="match status" value="1"/>
</dbReference>
<evidence type="ECO:0000313" key="6">
    <source>
        <dbReference type="EMBL" id="RTG83738.1"/>
    </source>
</evidence>
<dbReference type="PANTHER" id="PTHR43721">
    <property type="entry name" value="ELONGATION FACTOR TU-RELATED"/>
    <property type="match status" value="1"/>
</dbReference>
<dbReference type="Gene3D" id="3.40.50.300">
    <property type="entry name" value="P-loop containing nucleotide triphosphate hydrolases"/>
    <property type="match status" value="2"/>
</dbReference>
<dbReference type="PANTHER" id="PTHR43721:SF9">
    <property type="entry name" value="GTP-BINDING PROTEIN 1"/>
    <property type="match status" value="1"/>
</dbReference>
<dbReference type="InterPro" id="IPR035531">
    <property type="entry name" value="GTPBP1-like"/>
</dbReference>
<dbReference type="STRING" id="6184.A0A430Q7P6"/>
<evidence type="ECO:0000256" key="2">
    <source>
        <dbReference type="ARBA" id="ARBA00022741"/>
    </source>
</evidence>
<feature type="domain" description="Tr-type G" evidence="5">
    <location>
        <begin position="262"/>
        <end position="492"/>
    </location>
</feature>
<accession>A0A430Q7P6</accession>
<dbReference type="CDD" id="cd03694">
    <property type="entry name" value="GTPBP_II"/>
    <property type="match status" value="1"/>
</dbReference>
<dbReference type="InterPro" id="IPR009001">
    <property type="entry name" value="Transl_elong_EF1A/Init_IF2_C"/>
</dbReference>
<proteinExistence type="inferred from homology"/>
<evidence type="ECO:0000256" key="4">
    <source>
        <dbReference type="SAM" id="MobiDB-lite"/>
    </source>
</evidence>
<feature type="compositionally biased region" description="Polar residues" evidence="4">
    <location>
        <begin position="751"/>
        <end position="763"/>
    </location>
</feature>
<feature type="compositionally biased region" description="Polar residues" evidence="4">
    <location>
        <begin position="702"/>
        <end position="743"/>
    </location>
</feature>
<keyword evidence="3" id="KW-0342">GTP-binding</keyword>
<dbReference type="Pfam" id="PF00009">
    <property type="entry name" value="GTP_EFTU"/>
    <property type="match status" value="1"/>
</dbReference>
<evidence type="ECO:0000259" key="5">
    <source>
        <dbReference type="PROSITE" id="PS51722"/>
    </source>
</evidence>
<feature type="compositionally biased region" description="Polar residues" evidence="4">
    <location>
        <begin position="116"/>
        <end position="148"/>
    </location>
</feature>
<feature type="compositionally biased region" description="Polar residues" evidence="4">
    <location>
        <begin position="85"/>
        <end position="96"/>
    </location>
</feature>
<protein>
    <recommendedName>
        <fullName evidence="5">Tr-type G domain-containing protein</fullName>
    </recommendedName>
</protein>
<dbReference type="SUPFAM" id="SSF50447">
    <property type="entry name" value="Translation proteins"/>
    <property type="match status" value="1"/>
</dbReference>
<keyword evidence="2" id="KW-0547">Nucleotide-binding</keyword>
<keyword evidence="7" id="KW-1185">Reference proteome</keyword>
<comment type="similarity">
    <text evidence="1">Belongs to the TRAFAC class translation factor GTPase superfamily. Classic translation factor GTPase family. EF-Tu/EF-1A subfamily.</text>
</comment>
<dbReference type="InterPro" id="IPR000795">
    <property type="entry name" value="T_Tr_GTP-bd_dom"/>
</dbReference>
<dbReference type="PROSITE" id="PS51722">
    <property type="entry name" value="G_TR_2"/>
    <property type="match status" value="1"/>
</dbReference>
<comment type="caution">
    <text evidence="6">The sequence shown here is derived from an EMBL/GenBank/DDBJ whole genome shotgun (WGS) entry which is preliminary data.</text>
</comment>
<dbReference type="InterPro" id="IPR009000">
    <property type="entry name" value="Transl_B-barrel_sf"/>
</dbReference>
<name>A0A430Q7P6_SCHBO</name>
<feature type="compositionally biased region" description="Basic residues" evidence="4">
    <location>
        <begin position="764"/>
        <end position="779"/>
    </location>
</feature>
<reference evidence="6 7" key="1">
    <citation type="journal article" date="2019" name="PLoS Pathog.">
        <title>Genome sequence of the bovine parasite Schistosoma bovis Tanzania.</title>
        <authorList>
            <person name="Oey H."/>
            <person name="Zakrzewski M."/>
            <person name="Gobert G."/>
            <person name="Gravermann K."/>
            <person name="Stoye J."/>
            <person name="Jones M."/>
            <person name="Mcmanus D."/>
            <person name="Krause L."/>
        </authorList>
    </citation>
    <scope>NUCLEOTIDE SEQUENCE [LARGE SCALE GENOMIC DNA]</scope>
    <source>
        <strain evidence="6 7">TAN1997</strain>
    </source>
</reference>
<dbReference type="FunFam" id="2.40.30.10:FF:000014">
    <property type="entry name" value="Probable GTP-binding protein 1"/>
    <property type="match status" value="1"/>
</dbReference>
<feature type="region of interest" description="Disordered" evidence="4">
    <location>
        <begin position="71"/>
        <end position="169"/>
    </location>
</feature>
<dbReference type="GO" id="GO:0003746">
    <property type="term" value="F:translation elongation factor activity"/>
    <property type="evidence" value="ECO:0007669"/>
    <property type="project" value="TreeGrafter"/>
</dbReference>
<dbReference type="SUPFAM" id="SSF50465">
    <property type="entry name" value="EF-Tu/eEF-1alpha/eIF2-gamma C-terminal domain"/>
    <property type="match status" value="1"/>
</dbReference>
<dbReference type="AlphaFoldDB" id="A0A430Q7P6"/>
<dbReference type="GO" id="GO:0003924">
    <property type="term" value="F:GTPase activity"/>
    <property type="evidence" value="ECO:0007669"/>
    <property type="project" value="InterPro"/>
</dbReference>
<dbReference type="EMBL" id="QMKO01002368">
    <property type="protein sequence ID" value="RTG83738.1"/>
    <property type="molecule type" value="Genomic_DNA"/>
</dbReference>
<feature type="compositionally biased region" description="Low complexity" evidence="4">
    <location>
        <begin position="71"/>
        <end position="84"/>
    </location>
</feature>
<dbReference type="InterPro" id="IPR050055">
    <property type="entry name" value="EF-Tu_GTPase"/>
</dbReference>
<dbReference type="Gene3D" id="2.40.30.10">
    <property type="entry name" value="Translation factors"/>
    <property type="match status" value="2"/>
</dbReference>
<organism evidence="6 7">
    <name type="scientific">Schistosoma bovis</name>
    <name type="common">Blood fluke</name>
    <dbReference type="NCBI Taxonomy" id="6184"/>
    <lineage>
        <taxon>Eukaryota</taxon>
        <taxon>Metazoa</taxon>
        <taxon>Spiralia</taxon>
        <taxon>Lophotrochozoa</taxon>
        <taxon>Platyhelminthes</taxon>
        <taxon>Trematoda</taxon>
        <taxon>Digenea</taxon>
        <taxon>Strigeidida</taxon>
        <taxon>Schistosomatoidea</taxon>
        <taxon>Schistosomatidae</taxon>
        <taxon>Schistosoma</taxon>
    </lineage>
</organism>
<gene>
    <name evidence="6" type="ORF">DC041_0007332</name>
</gene>
<evidence type="ECO:0000256" key="1">
    <source>
        <dbReference type="ARBA" id="ARBA00007249"/>
    </source>
</evidence>
<dbReference type="Proteomes" id="UP000290809">
    <property type="component" value="Unassembled WGS sequence"/>
</dbReference>
<evidence type="ECO:0000313" key="7">
    <source>
        <dbReference type="Proteomes" id="UP000290809"/>
    </source>
</evidence>
<dbReference type="CDD" id="cd04165">
    <property type="entry name" value="GTPBP1_like"/>
    <property type="match status" value="1"/>
</dbReference>
<dbReference type="InterPro" id="IPR027417">
    <property type="entry name" value="P-loop_NTPase"/>
</dbReference>
<evidence type="ECO:0000256" key="3">
    <source>
        <dbReference type="ARBA" id="ARBA00023134"/>
    </source>
</evidence>
<dbReference type="SUPFAM" id="SSF52540">
    <property type="entry name" value="P-loop containing nucleoside triphosphate hydrolases"/>
    <property type="match status" value="2"/>
</dbReference>